<evidence type="ECO:0000313" key="2">
    <source>
        <dbReference type="Proteomes" id="UP000229916"/>
    </source>
</evidence>
<dbReference type="InterPro" id="IPR038735">
    <property type="entry name" value="MSMEG_1276-like_NTP-PPase_dom"/>
</dbReference>
<dbReference type="AlphaFoldDB" id="A0A2M7APM4"/>
<dbReference type="Proteomes" id="UP000229916">
    <property type="component" value="Unassembled WGS sequence"/>
</dbReference>
<accession>A0A2M7APM4</accession>
<proteinExistence type="predicted"/>
<dbReference type="CDD" id="cd11532">
    <property type="entry name" value="NTP-PPase_COG4997"/>
    <property type="match status" value="1"/>
</dbReference>
<sequence length="139" mass="15965">MTEQSNPDQTSAEAVDDNAIEEGHQIMYKKYYHKKLIRDGIVEIIEAKGGDFEAKTLSDKNFIQELKLKLVEESKELLSAPSNRLLNELADVLEVLKSIASYYHIPFGEIGKYQKKKRIDRGGFKKKLYLVWSTGKKDK</sequence>
<protein>
    <recommendedName>
        <fullName evidence="3">Phosphoribosyl-ATP pyrophosphohydrolase</fullName>
    </recommendedName>
</protein>
<name>A0A2M7APM4_UNCKA</name>
<organism evidence="1 2">
    <name type="scientific">candidate division WWE3 bacterium CG06_land_8_20_14_3_00_42_16</name>
    <dbReference type="NCBI Taxonomy" id="1975083"/>
    <lineage>
        <taxon>Bacteria</taxon>
        <taxon>Katanobacteria</taxon>
    </lineage>
</organism>
<evidence type="ECO:0008006" key="3">
    <source>
        <dbReference type="Google" id="ProtNLM"/>
    </source>
</evidence>
<evidence type="ECO:0000313" key="1">
    <source>
        <dbReference type="EMBL" id="PIU69341.1"/>
    </source>
</evidence>
<reference evidence="2" key="1">
    <citation type="submission" date="2017-09" db="EMBL/GenBank/DDBJ databases">
        <title>Depth-based differentiation of microbial function through sediment-hosted aquifers and enrichment of novel symbionts in the deep terrestrial subsurface.</title>
        <authorList>
            <person name="Probst A.J."/>
            <person name="Ladd B."/>
            <person name="Jarett J.K."/>
            <person name="Geller-Mcgrath D.E."/>
            <person name="Sieber C.M.K."/>
            <person name="Emerson J.B."/>
            <person name="Anantharaman K."/>
            <person name="Thomas B.C."/>
            <person name="Malmstrom R."/>
            <person name="Stieglmeier M."/>
            <person name="Klingl A."/>
            <person name="Woyke T."/>
            <person name="Ryan C.M."/>
            <person name="Banfield J.F."/>
        </authorList>
    </citation>
    <scope>NUCLEOTIDE SEQUENCE [LARGE SCALE GENOMIC DNA]</scope>
</reference>
<dbReference type="SUPFAM" id="SSF101386">
    <property type="entry name" value="all-alpha NTP pyrophosphatases"/>
    <property type="match status" value="1"/>
</dbReference>
<gene>
    <name evidence="1" type="ORF">COS81_00195</name>
</gene>
<comment type="caution">
    <text evidence="1">The sequence shown here is derived from an EMBL/GenBank/DDBJ whole genome shotgun (WGS) entry which is preliminary data.</text>
</comment>
<dbReference type="EMBL" id="PEWD01000004">
    <property type="protein sequence ID" value="PIU69341.1"/>
    <property type="molecule type" value="Genomic_DNA"/>
</dbReference>